<dbReference type="Pfam" id="PF13392">
    <property type="entry name" value="HNH_3"/>
    <property type="match status" value="1"/>
</dbReference>
<name>A0A382CJ79_9ZZZZ</name>
<feature type="non-terminal residue" evidence="3">
    <location>
        <position position="1"/>
    </location>
</feature>
<feature type="region of interest" description="Disordered" evidence="1">
    <location>
        <begin position="98"/>
        <end position="169"/>
    </location>
</feature>
<dbReference type="SUPFAM" id="SSF54060">
    <property type="entry name" value="His-Me finger endonucleases"/>
    <property type="match status" value="1"/>
</dbReference>
<reference evidence="3" key="1">
    <citation type="submission" date="2018-05" db="EMBL/GenBank/DDBJ databases">
        <authorList>
            <person name="Lanie J.A."/>
            <person name="Ng W.-L."/>
            <person name="Kazmierczak K.M."/>
            <person name="Andrzejewski T.M."/>
            <person name="Davidsen T.M."/>
            <person name="Wayne K.J."/>
            <person name="Tettelin H."/>
            <person name="Glass J.I."/>
            <person name="Rusch D."/>
            <person name="Podicherti R."/>
            <person name="Tsui H.-C.T."/>
            <person name="Winkler M.E."/>
        </authorList>
    </citation>
    <scope>NUCLEOTIDE SEQUENCE</scope>
</reference>
<accession>A0A382CJ79</accession>
<dbReference type="InterPro" id="IPR003615">
    <property type="entry name" value="HNH_nuc"/>
</dbReference>
<sequence length="169" mass="20377">EMGIFFGVRNLYKRSYTGRSKDNGQMITFTKFIKERTMTDSQKLVQMQHYWDDLDHMASDDTKKKKMQMKFGIKNIKLDPRKGKILSFESVGRDYRKEYDNYHAQPEQRERNAARKRARRQMEKAGKVEKFDKMDVHHKDNNPLNNEEDNLAVTTQNWNRTEPRLRKRK</sequence>
<evidence type="ECO:0000259" key="2">
    <source>
        <dbReference type="Pfam" id="PF13392"/>
    </source>
</evidence>
<feature type="domain" description="HNH nuclease" evidence="2">
    <location>
        <begin position="125"/>
        <end position="157"/>
    </location>
</feature>
<feature type="compositionally biased region" description="Basic and acidic residues" evidence="1">
    <location>
        <begin position="98"/>
        <end position="113"/>
    </location>
</feature>
<evidence type="ECO:0000256" key="1">
    <source>
        <dbReference type="SAM" id="MobiDB-lite"/>
    </source>
</evidence>
<dbReference type="InterPro" id="IPR044925">
    <property type="entry name" value="His-Me_finger_sf"/>
</dbReference>
<protein>
    <recommendedName>
        <fullName evidence="2">HNH nuclease domain-containing protein</fullName>
    </recommendedName>
</protein>
<gene>
    <name evidence="3" type="ORF">METZ01_LOCUS178763</name>
</gene>
<organism evidence="3">
    <name type="scientific">marine metagenome</name>
    <dbReference type="NCBI Taxonomy" id="408172"/>
    <lineage>
        <taxon>unclassified sequences</taxon>
        <taxon>metagenomes</taxon>
        <taxon>ecological metagenomes</taxon>
    </lineage>
</organism>
<evidence type="ECO:0000313" key="3">
    <source>
        <dbReference type="EMBL" id="SVB25909.1"/>
    </source>
</evidence>
<proteinExistence type="predicted"/>
<dbReference type="AlphaFoldDB" id="A0A382CJ79"/>
<dbReference type="EMBL" id="UINC01034683">
    <property type="protein sequence ID" value="SVB25909.1"/>
    <property type="molecule type" value="Genomic_DNA"/>
</dbReference>
<feature type="compositionally biased region" description="Basic and acidic residues" evidence="1">
    <location>
        <begin position="120"/>
        <end position="141"/>
    </location>
</feature>